<organism evidence="1 2">
    <name type="scientific">Coffea canephora</name>
    <name type="common">Robusta coffee</name>
    <dbReference type="NCBI Taxonomy" id="49390"/>
    <lineage>
        <taxon>Eukaryota</taxon>
        <taxon>Viridiplantae</taxon>
        <taxon>Streptophyta</taxon>
        <taxon>Embryophyta</taxon>
        <taxon>Tracheophyta</taxon>
        <taxon>Spermatophyta</taxon>
        <taxon>Magnoliopsida</taxon>
        <taxon>eudicotyledons</taxon>
        <taxon>Gunneridae</taxon>
        <taxon>Pentapetalae</taxon>
        <taxon>asterids</taxon>
        <taxon>lamiids</taxon>
        <taxon>Gentianales</taxon>
        <taxon>Rubiaceae</taxon>
        <taxon>Ixoroideae</taxon>
        <taxon>Gardenieae complex</taxon>
        <taxon>Bertiereae - Coffeeae clade</taxon>
        <taxon>Coffeeae</taxon>
        <taxon>Coffea</taxon>
    </lineage>
</organism>
<dbReference type="InParanoid" id="A0A068VGP1"/>
<evidence type="ECO:0000313" key="1">
    <source>
        <dbReference type="EMBL" id="CDP19891.1"/>
    </source>
</evidence>
<dbReference type="EMBL" id="HG739848">
    <property type="protein sequence ID" value="CDP19891.1"/>
    <property type="molecule type" value="Genomic_DNA"/>
</dbReference>
<dbReference type="Gramene" id="CDP19891">
    <property type="protein sequence ID" value="CDP19891"/>
    <property type="gene ID" value="GSCOC_T00010147001"/>
</dbReference>
<gene>
    <name evidence="1" type="ORF">GSCOC_T00010147001</name>
</gene>
<name>A0A068VGP1_COFCA</name>
<dbReference type="Proteomes" id="UP000295252">
    <property type="component" value="Unassembled WGS sequence"/>
</dbReference>
<dbReference type="AlphaFoldDB" id="A0A068VGP1"/>
<protein>
    <submittedName>
        <fullName evidence="1">DH200=94 genomic scaffold, scaffold_764</fullName>
    </submittedName>
</protein>
<reference evidence="2" key="1">
    <citation type="journal article" date="2014" name="Science">
        <title>The coffee genome provides insight into the convergent evolution of caffeine biosynthesis.</title>
        <authorList>
            <person name="Denoeud F."/>
            <person name="Carretero-Paulet L."/>
            <person name="Dereeper A."/>
            <person name="Droc G."/>
            <person name="Guyot R."/>
            <person name="Pietrella M."/>
            <person name="Zheng C."/>
            <person name="Alberti A."/>
            <person name="Anthony F."/>
            <person name="Aprea G."/>
            <person name="Aury J.M."/>
            <person name="Bento P."/>
            <person name="Bernard M."/>
            <person name="Bocs S."/>
            <person name="Campa C."/>
            <person name="Cenci A."/>
            <person name="Combes M.C."/>
            <person name="Crouzillat D."/>
            <person name="Da Silva C."/>
            <person name="Daddiego L."/>
            <person name="De Bellis F."/>
            <person name="Dussert S."/>
            <person name="Garsmeur O."/>
            <person name="Gayraud T."/>
            <person name="Guignon V."/>
            <person name="Jahn K."/>
            <person name="Jamilloux V."/>
            <person name="Joet T."/>
            <person name="Labadie K."/>
            <person name="Lan T."/>
            <person name="Leclercq J."/>
            <person name="Lepelley M."/>
            <person name="Leroy T."/>
            <person name="Li L.T."/>
            <person name="Librado P."/>
            <person name="Lopez L."/>
            <person name="Munoz A."/>
            <person name="Noel B."/>
            <person name="Pallavicini A."/>
            <person name="Perrotta G."/>
            <person name="Poncet V."/>
            <person name="Pot D."/>
            <person name="Priyono X."/>
            <person name="Rigoreau M."/>
            <person name="Rouard M."/>
            <person name="Rozas J."/>
            <person name="Tranchant-Dubreuil C."/>
            <person name="VanBuren R."/>
            <person name="Zhang Q."/>
            <person name="Andrade A.C."/>
            <person name="Argout X."/>
            <person name="Bertrand B."/>
            <person name="de Kochko A."/>
            <person name="Graziosi G."/>
            <person name="Henry R.J."/>
            <person name="Jayarama X."/>
            <person name="Ming R."/>
            <person name="Nagai C."/>
            <person name="Rounsley S."/>
            <person name="Sankoff D."/>
            <person name="Giuliano G."/>
            <person name="Albert V.A."/>
            <person name="Wincker P."/>
            <person name="Lashermes P."/>
        </authorList>
    </citation>
    <scope>NUCLEOTIDE SEQUENCE [LARGE SCALE GENOMIC DNA]</scope>
    <source>
        <strain evidence="2">cv. DH200-94</strain>
    </source>
</reference>
<keyword evidence="2" id="KW-1185">Reference proteome</keyword>
<proteinExistence type="predicted"/>
<accession>A0A068VGP1</accession>
<sequence>MMISLSKRTRGGGTKWAVSWLGNQDGKTGKLRDGISLIMQPVLQPWRFTLSLPNYHRSEPHSYI</sequence>
<evidence type="ECO:0000313" key="2">
    <source>
        <dbReference type="Proteomes" id="UP000295252"/>
    </source>
</evidence>